<reference evidence="6 7" key="1">
    <citation type="submission" date="2019-02" db="EMBL/GenBank/DDBJ databases">
        <title>Deep-cultivation of Planctomycetes and their phenomic and genomic characterization uncovers novel biology.</title>
        <authorList>
            <person name="Wiegand S."/>
            <person name="Jogler M."/>
            <person name="Boedeker C."/>
            <person name="Pinto D."/>
            <person name="Vollmers J."/>
            <person name="Rivas-Marin E."/>
            <person name="Kohn T."/>
            <person name="Peeters S.H."/>
            <person name="Heuer A."/>
            <person name="Rast P."/>
            <person name="Oberbeckmann S."/>
            <person name="Bunk B."/>
            <person name="Jeske O."/>
            <person name="Meyerdierks A."/>
            <person name="Storesund J.E."/>
            <person name="Kallscheuer N."/>
            <person name="Luecker S."/>
            <person name="Lage O.M."/>
            <person name="Pohl T."/>
            <person name="Merkel B.J."/>
            <person name="Hornburger P."/>
            <person name="Mueller R.-W."/>
            <person name="Bruemmer F."/>
            <person name="Labrenz M."/>
            <person name="Spormann A.M."/>
            <person name="Op den Camp H."/>
            <person name="Overmann J."/>
            <person name="Amann R."/>
            <person name="Jetten M.S.M."/>
            <person name="Mascher T."/>
            <person name="Medema M.H."/>
            <person name="Devos D.P."/>
            <person name="Kaster A.-K."/>
            <person name="Ovreas L."/>
            <person name="Rohde M."/>
            <person name="Galperin M.Y."/>
            <person name="Jogler C."/>
        </authorList>
    </citation>
    <scope>NUCLEOTIDE SEQUENCE [LARGE SCALE GENOMIC DNA]</scope>
    <source>
        <strain evidence="6 7">Pla163</strain>
    </source>
</reference>
<comment type="similarity">
    <text evidence="2">Belongs to the HPr family.</text>
</comment>
<sequence>MVINPSGLHARPCHALVSLALKHGADLSISYGGRTVNGKSILELMTLNAAQGAELTLQADGEGGAALLAEMAELFADGFGELQH</sequence>
<evidence type="ECO:0000256" key="1">
    <source>
        <dbReference type="ARBA" id="ARBA00004496"/>
    </source>
</evidence>
<dbReference type="SUPFAM" id="SSF55594">
    <property type="entry name" value="HPr-like"/>
    <property type="match status" value="1"/>
</dbReference>
<dbReference type="InterPro" id="IPR050399">
    <property type="entry name" value="HPr"/>
</dbReference>
<dbReference type="GO" id="GO:0009401">
    <property type="term" value="P:phosphoenolpyruvate-dependent sugar phosphotransferase system"/>
    <property type="evidence" value="ECO:0007669"/>
    <property type="project" value="UniProtKB-KW"/>
</dbReference>
<dbReference type="Pfam" id="PF00381">
    <property type="entry name" value="PTS-HPr"/>
    <property type="match status" value="1"/>
</dbReference>
<dbReference type="CDD" id="cd00367">
    <property type="entry name" value="PTS-HPr_like"/>
    <property type="match status" value="1"/>
</dbReference>
<dbReference type="NCBIfam" id="TIGR01003">
    <property type="entry name" value="PTS_HPr_family"/>
    <property type="match status" value="1"/>
</dbReference>
<dbReference type="InterPro" id="IPR035895">
    <property type="entry name" value="HPr-like_sf"/>
</dbReference>
<dbReference type="PANTHER" id="PTHR33705:SF2">
    <property type="entry name" value="PHOSPHOCARRIER PROTEIN NPR"/>
    <property type="match status" value="1"/>
</dbReference>
<keyword evidence="7" id="KW-1185">Reference proteome</keyword>
<gene>
    <name evidence="6" type="primary">ptsH</name>
    <name evidence="6" type="ORF">Pla163_28780</name>
</gene>
<feature type="domain" description="HPr" evidence="5">
    <location>
        <begin position="1"/>
        <end position="82"/>
    </location>
</feature>
<protein>
    <submittedName>
        <fullName evidence="6">Phosphocarrier protein HPr</fullName>
        <ecNumber evidence="6">2.7.11.-</ecNumber>
    </submittedName>
</protein>
<evidence type="ECO:0000256" key="2">
    <source>
        <dbReference type="ARBA" id="ARBA00010736"/>
    </source>
</evidence>
<dbReference type="AlphaFoldDB" id="A0A518D2Q3"/>
<dbReference type="GO" id="GO:0005737">
    <property type="term" value="C:cytoplasm"/>
    <property type="evidence" value="ECO:0007669"/>
    <property type="project" value="UniProtKB-SubCell"/>
</dbReference>
<comment type="subcellular location">
    <subcellularLocation>
        <location evidence="1">Cytoplasm</location>
    </subcellularLocation>
</comment>
<dbReference type="PANTHER" id="PTHR33705">
    <property type="entry name" value="PHOSPHOCARRIER PROTEIN HPR"/>
    <property type="match status" value="1"/>
</dbReference>
<evidence type="ECO:0000256" key="4">
    <source>
        <dbReference type="ARBA" id="ARBA00022683"/>
    </source>
</evidence>
<evidence type="ECO:0000259" key="5">
    <source>
        <dbReference type="PROSITE" id="PS51350"/>
    </source>
</evidence>
<name>A0A518D2Q3_9BACT</name>
<organism evidence="6 7">
    <name type="scientific">Rohdeia mirabilis</name>
    <dbReference type="NCBI Taxonomy" id="2528008"/>
    <lineage>
        <taxon>Bacteria</taxon>
        <taxon>Pseudomonadati</taxon>
        <taxon>Planctomycetota</taxon>
        <taxon>Planctomycetia</taxon>
        <taxon>Planctomycetia incertae sedis</taxon>
        <taxon>Rohdeia</taxon>
    </lineage>
</organism>
<dbReference type="EMBL" id="CP036290">
    <property type="protein sequence ID" value="QDU85744.1"/>
    <property type="molecule type" value="Genomic_DNA"/>
</dbReference>
<dbReference type="Proteomes" id="UP000319342">
    <property type="component" value="Chromosome"/>
</dbReference>
<proteinExistence type="inferred from homology"/>
<evidence type="ECO:0000256" key="3">
    <source>
        <dbReference type="ARBA" id="ARBA00022490"/>
    </source>
</evidence>
<evidence type="ECO:0000313" key="6">
    <source>
        <dbReference type="EMBL" id="QDU85744.1"/>
    </source>
</evidence>
<keyword evidence="4" id="KW-0598">Phosphotransferase system</keyword>
<dbReference type="EC" id="2.7.11.-" evidence="6"/>
<dbReference type="PROSITE" id="PS51350">
    <property type="entry name" value="PTS_HPR_DOM"/>
    <property type="match status" value="1"/>
</dbReference>
<evidence type="ECO:0000313" key="7">
    <source>
        <dbReference type="Proteomes" id="UP000319342"/>
    </source>
</evidence>
<keyword evidence="3" id="KW-0963">Cytoplasm</keyword>
<keyword evidence="6" id="KW-0808">Transferase</keyword>
<accession>A0A518D2Q3</accession>
<dbReference type="GO" id="GO:0016740">
    <property type="term" value="F:transferase activity"/>
    <property type="evidence" value="ECO:0007669"/>
    <property type="project" value="UniProtKB-KW"/>
</dbReference>
<dbReference type="PRINTS" id="PR00107">
    <property type="entry name" value="PHOSPHOCPHPR"/>
</dbReference>
<dbReference type="Gene3D" id="3.30.1340.10">
    <property type="entry name" value="HPr-like"/>
    <property type="match status" value="1"/>
</dbReference>
<dbReference type="InterPro" id="IPR000032">
    <property type="entry name" value="HPr-like"/>
</dbReference>